<dbReference type="Pfam" id="PF14804">
    <property type="entry name" value="Jag_N"/>
    <property type="match status" value="1"/>
</dbReference>
<evidence type="ECO:0000259" key="1">
    <source>
        <dbReference type="SMART" id="SM01245"/>
    </source>
</evidence>
<dbReference type="InterPro" id="IPR032782">
    <property type="entry name" value="KhpB_N"/>
</dbReference>
<dbReference type="Pfam" id="PF03961">
    <property type="entry name" value="FapA"/>
    <property type="match status" value="1"/>
</dbReference>
<sequence>MKEYLYEAFTIEECIRLAEDDLDISSDEFDYEVVEKKGMLKRKYKIKVFPHEKDGENDGVVSIKNGVFKVVDPKNQGALAKIYVSDNINLYIDDKKVEDFCNISENNVIRYDIINQEAKREVNIVTSNDDMTAVASIKYIPKRIYMISDSDNTNVLELKLELEYEEYPPKYTEIEMKKILAERGIVSGLILDNLKQLCSGNTENEVLVAEGKKAKETIQDEISLLFKGKGIKTVDDNEKVDFRNMNYTPNVAENEIIAVIKKGEEGKPGIDIYGKIIKVEPYKELKLTIGDGCKLDGSNVVACIDGRPEFKNNIITVNRIYEATSDVNMASGNLTFTGDIHIGASVSQGMTIKAGKSISIDGAVDGSHIISNDSTVINGNIIGSTIEAGGKDFLVQQQIEALNELKISIVNLSSTVLEIKEHNLLGAGRTDGEIIKVLIENKFKNIITNSLNIIRLFSKGDEASKTLSRLVRQMLIGLGPTTIKHYSELDKLVVLSDNLIKGLEGSVNVPADIIINYCQDSTLSSSGSIYINGKGQYISHLTCSGSIIFTQNGSVSRGGYLKAESEIRCKTIGSTGGVKTKASVAKGGHIYADIAYHNTIFVIGEREIILDEPSRNLHVYMDDLGDIIIDKLRL</sequence>
<protein>
    <recommendedName>
        <fullName evidence="1">RNA-binding protein KhpB N-terminal domain-containing protein</fullName>
    </recommendedName>
</protein>
<accession>A0A3R5U4V2</accession>
<keyword evidence="3" id="KW-1185">Reference proteome</keyword>
<name>A0A3R5U4V2_9CLOT</name>
<dbReference type="Proteomes" id="UP000286268">
    <property type="component" value="Chromosome"/>
</dbReference>
<dbReference type="EMBL" id="CP025746">
    <property type="protein sequence ID" value="QAA31627.1"/>
    <property type="molecule type" value="Genomic_DNA"/>
</dbReference>
<dbReference type="KEGG" id="cmah:C1I91_08210"/>
<dbReference type="InterPro" id="IPR046866">
    <property type="entry name" value="FapA_N"/>
</dbReference>
<feature type="domain" description="RNA-binding protein KhpB N-terminal" evidence="1">
    <location>
        <begin position="5"/>
        <end position="51"/>
    </location>
</feature>
<dbReference type="SMART" id="SM01245">
    <property type="entry name" value="Jag_N"/>
    <property type="match status" value="1"/>
</dbReference>
<dbReference type="OrthoDB" id="1279at2"/>
<dbReference type="PANTHER" id="PTHR38032">
    <property type="entry name" value="POLYMERASE-RELATED"/>
    <property type="match status" value="1"/>
</dbReference>
<dbReference type="InterPro" id="IPR005646">
    <property type="entry name" value="FapA"/>
</dbReference>
<dbReference type="InterPro" id="IPR046865">
    <property type="entry name" value="FapA_b_solenoid"/>
</dbReference>
<gene>
    <name evidence="2" type="ORF">C1I91_08210</name>
</gene>
<dbReference type="AlphaFoldDB" id="A0A3R5U4V2"/>
<dbReference type="RefSeq" id="WP_128212438.1">
    <property type="nucleotide sequence ID" value="NZ_CP025746.1"/>
</dbReference>
<evidence type="ECO:0000313" key="3">
    <source>
        <dbReference type="Proteomes" id="UP000286268"/>
    </source>
</evidence>
<evidence type="ECO:0000313" key="2">
    <source>
        <dbReference type="EMBL" id="QAA31627.1"/>
    </source>
</evidence>
<proteinExistence type="predicted"/>
<reference evidence="2 3" key="1">
    <citation type="submission" date="2018-01" db="EMBL/GenBank/DDBJ databases">
        <title>Genome Sequencing and Assembly of Anaerobacter polyendosporus strain CT4.</title>
        <authorList>
            <person name="Tachaapaikoon C."/>
            <person name="Sutheeworapong S."/>
            <person name="Jenjaroenpun P."/>
            <person name="Wongsurawat T."/>
            <person name="Nookeaw I."/>
            <person name="Cheawchanlertfa P."/>
            <person name="Kosugi A."/>
            <person name="Cheevadhanarak S."/>
            <person name="Ratanakhanokchai K."/>
        </authorList>
    </citation>
    <scope>NUCLEOTIDE SEQUENCE [LARGE SCALE GENOMIC DNA]</scope>
    <source>
        <strain evidence="2 3">CT4</strain>
    </source>
</reference>
<dbReference type="Pfam" id="PF20250">
    <property type="entry name" value="FapA_N"/>
    <property type="match status" value="1"/>
</dbReference>
<organism evidence="2 3">
    <name type="scientific">Clostridium manihotivorum</name>
    <dbReference type="NCBI Taxonomy" id="2320868"/>
    <lineage>
        <taxon>Bacteria</taxon>
        <taxon>Bacillati</taxon>
        <taxon>Bacillota</taxon>
        <taxon>Clostridia</taxon>
        <taxon>Eubacteriales</taxon>
        <taxon>Clostridiaceae</taxon>
        <taxon>Clostridium</taxon>
    </lineage>
</organism>
<dbReference type="PANTHER" id="PTHR38032:SF1">
    <property type="entry name" value="RNA-BINDING PROTEIN KHPB N-TERMINAL DOMAIN-CONTAINING PROTEIN"/>
    <property type="match status" value="1"/>
</dbReference>